<name>A0A0S4J069_BODSA</name>
<evidence type="ECO:0000313" key="2">
    <source>
        <dbReference type="EMBL" id="CUF95868.1"/>
    </source>
</evidence>
<feature type="region of interest" description="Disordered" evidence="1">
    <location>
        <begin position="1"/>
        <end position="65"/>
    </location>
</feature>
<feature type="region of interest" description="Disordered" evidence="1">
    <location>
        <begin position="102"/>
        <end position="150"/>
    </location>
</feature>
<gene>
    <name evidence="2" type="ORF">BSAL_67820</name>
</gene>
<evidence type="ECO:0000313" key="3">
    <source>
        <dbReference type="Proteomes" id="UP000051952"/>
    </source>
</evidence>
<dbReference type="Proteomes" id="UP000051952">
    <property type="component" value="Unassembled WGS sequence"/>
</dbReference>
<evidence type="ECO:0000256" key="1">
    <source>
        <dbReference type="SAM" id="MobiDB-lite"/>
    </source>
</evidence>
<dbReference type="EMBL" id="CYKH01000462">
    <property type="protein sequence ID" value="CUF95868.1"/>
    <property type="molecule type" value="Genomic_DNA"/>
</dbReference>
<feature type="compositionally biased region" description="Polar residues" evidence="1">
    <location>
        <begin position="24"/>
        <end position="47"/>
    </location>
</feature>
<organism evidence="2 3">
    <name type="scientific">Bodo saltans</name>
    <name type="common">Flagellated protozoan</name>
    <dbReference type="NCBI Taxonomy" id="75058"/>
    <lineage>
        <taxon>Eukaryota</taxon>
        <taxon>Discoba</taxon>
        <taxon>Euglenozoa</taxon>
        <taxon>Kinetoplastea</taxon>
        <taxon>Metakinetoplastina</taxon>
        <taxon>Eubodonida</taxon>
        <taxon>Bodonidae</taxon>
        <taxon>Bodo</taxon>
    </lineage>
</organism>
<feature type="region of interest" description="Disordered" evidence="1">
    <location>
        <begin position="220"/>
        <end position="252"/>
    </location>
</feature>
<dbReference type="AlphaFoldDB" id="A0A0S4J069"/>
<protein>
    <submittedName>
        <fullName evidence="2">Uncharacterized protein</fullName>
    </submittedName>
</protein>
<feature type="compositionally biased region" description="Basic and acidic residues" evidence="1">
    <location>
        <begin position="1"/>
        <end position="23"/>
    </location>
</feature>
<proteinExistence type="predicted"/>
<feature type="compositionally biased region" description="Polar residues" evidence="1">
    <location>
        <begin position="104"/>
        <end position="132"/>
    </location>
</feature>
<sequence>MDGSDDLLRQHQQKMELHRKWMQEQHQSLRGNNNVAQPAATTSSIGNNLFGAGFGSSSQTPSSYYPDVARSEAQYSSHMYASAKSTQGGSSPAPYIPSQAAMLKSTSRPGQQQSLPQHATARSVTSNGNTPRSPHAAAADGYGSSQQQPFSVVRRGPVTSAPQSDVILNDEHFVTVNTGSPIAVFMRGSQWAKRREQRLEEQRVEKEKEELADCTFSPSCDAASAARQQRSIGLDDEPSPDRGSQYSVSRRSHGHNIITDIAPGIHQHIERQHKARQNIREKGERLLSAGTKWTPEPTQVEPFHLGQRIQSGSIKALHQPIQAPHRSLLELGTAYQPYTTSLSGSPQRGGGGGDANDIVPPPGHFSRVSAGYRTTN</sequence>
<reference evidence="3" key="1">
    <citation type="submission" date="2015-09" db="EMBL/GenBank/DDBJ databases">
        <authorList>
            <consortium name="Pathogen Informatics"/>
        </authorList>
    </citation>
    <scope>NUCLEOTIDE SEQUENCE [LARGE SCALE GENOMIC DNA]</scope>
    <source>
        <strain evidence="3">Lake Konstanz</strain>
    </source>
</reference>
<dbReference type="VEuPathDB" id="TriTrypDB:BSAL_67820"/>
<feature type="region of interest" description="Disordered" evidence="1">
    <location>
        <begin position="339"/>
        <end position="376"/>
    </location>
</feature>
<accession>A0A0S4J069</accession>
<keyword evidence="3" id="KW-1185">Reference proteome</keyword>